<reference evidence="4" key="2">
    <citation type="submission" date="2025-08" db="UniProtKB">
        <authorList>
            <consortium name="RefSeq"/>
        </authorList>
    </citation>
    <scope>IDENTIFICATION</scope>
    <source>
        <tissue evidence="4">Leaf</tissue>
    </source>
</reference>
<evidence type="ECO:0000259" key="2">
    <source>
        <dbReference type="Pfam" id="PF23247"/>
    </source>
</evidence>
<protein>
    <submittedName>
        <fullName evidence="4">Probable disease resistance protein At1g12280</fullName>
    </submittedName>
</protein>
<feature type="domain" description="Disease resistance protein At4g27190-like leucine-rich repeats" evidence="2">
    <location>
        <begin position="76"/>
        <end position="176"/>
    </location>
</feature>
<dbReference type="Proteomes" id="UP000087766">
    <property type="component" value="Chromosome 9"/>
</dbReference>
<dbReference type="GeneID" id="111242508"/>
<keyword evidence="1" id="KW-0611">Plant defense</keyword>
<feature type="domain" description="Disease resistance protein At4g27190-like leucine-rich repeats" evidence="2">
    <location>
        <begin position="217"/>
        <end position="366"/>
    </location>
</feature>
<dbReference type="InterPro" id="IPR057135">
    <property type="entry name" value="At4g27190-like_LRR"/>
</dbReference>
<dbReference type="OrthoDB" id="1435950at2759"/>
<dbReference type="InterPro" id="IPR032675">
    <property type="entry name" value="LRR_dom_sf"/>
</dbReference>
<feature type="domain" description="Disease resistance protein At4g27190-like leucine-rich repeats" evidence="2">
    <location>
        <begin position="380"/>
        <end position="490"/>
    </location>
</feature>
<evidence type="ECO:0000256" key="1">
    <source>
        <dbReference type="ARBA" id="ARBA00022821"/>
    </source>
</evidence>
<dbReference type="Gene3D" id="3.80.10.10">
    <property type="entry name" value="Ribonuclease Inhibitor"/>
    <property type="match status" value="3"/>
</dbReference>
<sequence>MKLVVCDSSFKEIFCDQKHNNSEILLQLKELRLESLQELVSIGLENSWTEPFVRNLETFEVIKCSNLKNLVTCRVSFSNLIRLKVENCGSLSYLFTSSTAKSLAELQIMEIENCKSIEEIVSKEGKESDEDEIIFPKLNCLNLAYMKNLRRFYKGSLSFPLLEELSIAKCDDMVRLCGGTLEASKLSEVELEQSNTTLETGLNSTMKKEFLKKISELDELDLESRPGLQEIWNGSLHIPDLSFRELAKLTVNDCQFLSDAVLPFHLLPSLPKLEILEVGNCNHVKVIFDVNPLTQYTLITLPLKKLVLSNLPNVENVWNVDPRGILSMQHLEQVFVDKCKCLKNVFPESVAKDIVKLEELVVEDCEALMTIVANESKEREELVEDEIIFSQLIYLEVKSCNSLQYLFRSSTAKCLGKLKSMKIIECKSVEEIISKEGEESDENVEIKFKQLQYLSLEKLDELKCFYDGNFTLSFPSLKEVHVMECSSMKTFSAFNKIDNPTKWYYSEYARPRKETDLNFALCRTSEEEAPDASTTY</sequence>
<dbReference type="InterPro" id="IPR050905">
    <property type="entry name" value="Plant_NBS-LRR"/>
</dbReference>
<dbReference type="Pfam" id="PF23247">
    <property type="entry name" value="LRR_RPS2"/>
    <property type="match status" value="3"/>
</dbReference>
<dbReference type="PANTHER" id="PTHR33463:SF196">
    <property type="entry name" value="NB-ARC DOMAIN DISEASE RESISTANCE PROTEIN"/>
    <property type="match status" value="1"/>
</dbReference>
<dbReference type="RefSeq" id="XP_022641723.1">
    <property type="nucleotide sequence ID" value="XM_022786002.1"/>
</dbReference>
<dbReference type="KEGG" id="vra:111242508"/>
<dbReference type="SUPFAM" id="SSF52058">
    <property type="entry name" value="L domain-like"/>
    <property type="match status" value="1"/>
</dbReference>
<evidence type="ECO:0000313" key="3">
    <source>
        <dbReference type="Proteomes" id="UP000087766"/>
    </source>
</evidence>
<reference evidence="3" key="1">
    <citation type="journal article" date="2014" name="Nat. Commun.">
        <title>Genome sequence of mungbean and insights into evolution within Vigna species.</title>
        <authorList>
            <person name="Kang Y.J."/>
            <person name="Kim S.K."/>
            <person name="Kim M.Y."/>
            <person name="Lestari P."/>
            <person name="Kim K.H."/>
            <person name="Ha B.K."/>
            <person name="Jun T.H."/>
            <person name="Hwang W.J."/>
            <person name="Lee T."/>
            <person name="Lee J."/>
            <person name="Shim S."/>
            <person name="Yoon M.Y."/>
            <person name="Jang Y.E."/>
            <person name="Han K.S."/>
            <person name="Taeprayoon P."/>
            <person name="Yoon N."/>
            <person name="Somta P."/>
            <person name="Tanya P."/>
            <person name="Kim K.S."/>
            <person name="Gwag J.G."/>
            <person name="Moon J.K."/>
            <person name="Lee Y.H."/>
            <person name="Park B.S."/>
            <person name="Bombarely A."/>
            <person name="Doyle J.J."/>
            <person name="Jackson S.A."/>
            <person name="Schafleitner R."/>
            <person name="Srinives P."/>
            <person name="Varshney R.K."/>
            <person name="Lee S.H."/>
        </authorList>
    </citation>
    <scope>NUCLEOTIDE SEQUENCE [LARGE SCALE GENOMIC DNA]</scope>
    <source>
        <strain evidence="3">cv. VC1973A</strain>
    </source>
</reference>
<organism evidence="3 4">
    <name type="scientific">Vigna radiata var. radiata</name>
    <name type="common">Mung bean</name>
    <name type="synonym">Phaseolus aureus</name>
    <dbReference type="NCBI Taxonomy" id="3916"/>
    <lineage>
        <taxon>Eukaryota</taxon>
        <taxon>Viridiplantae</taxon>
        <taxon>Streptophyta</taxon>
        <taxon>Embryophyta</taxon>
        <taxon>Tracheophyta</taxon>
        <taxon>Spermatophyta</taxon>
        <taxon>Magnoliopsida</taxon>
        <taxon>eudicotyledons</taxon>
        <taxon>Gunneridae</taxon>
        <taxon>Pentapetalae</taxon>
        <taxon>rosids</taxon>
        <taxon>fabids</taxon>
        <taxon>Fabales</taxon>
        <taxon>Fabaceae</taxon>
        <taxon>Papilionoideae</taxon>
        <taxon>50 kb inversion clade</taxon>
        <taxon>NPAAA clade</taxon>
        <taxon>indigoferoid/millettioid clade</taxon>
        <taxon>Phaseoleae</taxon>
        <taxon>Vigna</taxon>
    </lineage>
</organism>
<dbReference type="PANTHER" id="PTHR33463">
    <property type="entry name" value="NB-ARC DOMAIN-CONTAINING PROTEIN-RELATED"/>
    <property type="match status" value="1"/>
</dbReference>
<keyword evidence="3" id="KW-1185">Reference proteome</keyword>
<gene>
    <name evidence="4" type="primary">LOC111242508</name>
</gene>
<name>A0A3Q0FD68_VIGRR</name>
<dbReference type="AlphaFoldDB" id="A0A3Q0FD68"/>
<proteinExistence type="predicted"/>
<dbReference type="SUPFAM" id="SSF52047">
    <property type="entry name" value="RNI-like"/>
    <property type="match status" value="1"/>
</dbReference>
<evidence type="ECO:0000313" key="4">
    <source>
        <dbReference type="RefSeq" id="XP_022641723.1"/>
    </source>
</evidence>
<accession>A0A3Q0FD68</accession>